<dbReference type="Gene3D" id="3.60.10.10">
    <property type="entry name" value="Endonuclease/exonuclease/phosphatase"/>
    <property type="match status" value="1"/>
</dbReference>
<dbReference type="Proteomes" id="UP001652625">
    <property type="component" value="Chromosome 08"/>
</dbReference>
<dbReference type="PANTHER" id="PTHR47510">
    <property type="entry name" value="REVERSE TRANSCRIPTASE DOMAIN-CONTAINING PROTEIN"/>
    <property type="match status" value="1"/>
</dbReference>
<dbReference type="RefSeq" id="XP_065658504.1">
    <property type="nucleotide sequence ID" value="XM_065802432.1"/>
</dbReference>
<keyword evidence="1" id="KW-1185">Reference proteome</keyword>
<dbReference type="GeneID" id="136083020"/>
<reference evidence="2" key="1">
    <citation type="submission" date="2025-08" db="UniProtKB">
        <authorList>
            <consortium name="RefSeq"/>
        </authorList>
    </citation>
    <scope>IDENTIFICATION</scope>
</reference>
<evidence type="ECO:0000313" key="2">
    <source>
        <dbReference type="RefSeq" id="XP_065658504.1"/>
    </source>
</evidence>
<dbReference type="PANTHER" id="PTHR47510:SF3">
    <property type="entry name" value="ENDO_EXONUCLEASE_PHOSPHATASE DOMAIN-CONTAINING PROTEIN"/>
    <property type="match status" value="1"/>
</dbReference>
<name>A0ABM4CA12_HYDVU</name>
<organism evidence="1 2">
    <name type="scientific">Hydra vulgaris</name>
    <name type="common">Hydra</name>
    <name type="synonym">Hydra attenuata</name>
    <dbReference type="NCBI Taxonomy" id="6087"/>
    <lineage>
        <taxon>Eukaryota</taxon>
        <taxon>Metazoa</taxon>
        <taxon>Cnidaria</taxon>
        <taxon>Hydrozoa</taxon>
        <taxon>Hydroidolina</taxon>
        <taxon>Anthoathecata</taxon>
        <taxon>Aplanulata</taxon>
        <taxon>Hydridae</taxon>
        <taxon>Hydra</taxon>
    </lineage>
</organism>
<sequence length="487" mass="56607">MEENFIIEFLDENVALSDDDDSNNFNQKIESQYYTVIESSQYLQKNKNSFSILNINIRSLNKNFENLRFLLDELKHDFKIICLTETWCKRGETNAQFELINYSSVHQPRGFGVGGGVCIFVHNSISYNLRHDLCVNEKDFGDFNIDLINHASNNNVNNFINTLLQYNLIPSINKPTRVTNNSSTLLDNIITNNHLNNSLYTGIIKTDLSDHFPTFLVTNNILFNSILSQSIIFRRQINENSVKKFHNLLKDNVDWNLVLQSHDVNNAYDLFLNQFCKLYDKAFPEKKITVKTKTVLTPWMSNGLLKSSKRKQKLYDKYLKKKTYKNEMTYKNYKNIFEKIKRNSKKLYYAKLLSQATGNTKKTWSVIKEILGKNIYARNILPKKITIDKNTIYDKSIIAEKLNSFFTNTGPNLALKIPMNSTPFESYLKSYDKVMDEPNLKLIELQTAFFCLKTNKSAGFDKINVNVVKSVYNIIEPSLFHIFNLSL</sequence>
<dbReference type="InterPro" id="IPR036691">
    <property type="entry name" value="Endo/exonu/phosph_ase_sf"/>
</dbReference>
<evidence type="ECO:0000313" key="1">
    <source>
        <dbReference type="Proteomes" id="UP001652625"/>
    </source>
</evidence>
<dbReference type="SUPFAM" id="SSF56219">
    <property type="entry name" value="DNase I-like"/>
    <property type="match status" value="1"/>
</dbReference>
<accession>A0ABM4CA12</accession>
<proteinExistence type="predicted"/>
<protein>
    <submittedName>
        <fullName evidence="2">Uncharacterized protein LOC136083020</fullName>
    </submittedName>
</protein>
<gene>
    <name evidence="2" type="primary">LOC136083020</name>
</gene>